<dbReference type="Proteomes" id="UP000315226">
    <property type="component" value="Unassembled WGS sequence"/>
</dbReference>
<comment type="caution">
    <text evidence="1">The sequence shown here is derived from an EMBL/GenBank/DDBJ whole genome shotgun (WGS) entry which is preliminary data.</text>
</comment>
<dbReference type="InterPro" id="IPR014985">
    <property type="entry name" value="WbqC"/>
</dbReference>
<accession>A0A4Y3RTE9</accession>
<evidence type="ECO:0000313" key="1">
    <source>
        <dbReference type="EMBL" id="GEB60097.1"/>
    </source>
</evidence>
<proteinExistence type="predicted"/>
<protein>
    <recommendedName>
        <fullName evidence="3">WbqC family protein</fullName>
    </recommendedName>
</protein>
<evidence type="ECO:0000313" key="2">
    <source>
        <dbReference type="Proteomes" id="UP000315226"/>
    </source>
</evidence>
<evidence type="ECO:0008006" key="3">
    <source>
        <dbReference type="Google" id="ProtNLM"/>
    </source>
</evidence>
<organism evidence="1 2">
    <name type="scientific">Streptomyces gardneri</name>
    <dbReference type="NCBI Taxonomy" id="66892"/>
    <lineage>
        <taxon>Bacteria</taxon>
        <taxon>Bacillati</taxon>
        <taxon>Actinomycetota</taxon>
        <taxon>Actinomycetes</taxon>
        <taxon>Kitasatosporales</taxon>
        <taxon>Streptomycetaceae</taxon>
        <taxon>Streptomyces</taxon>
    </lineage>
</organism>
<name>A0A4Y3RTE9_9ACTN</name>
<dbReference type="Pfam" id="PF08889">
    <property type="entry name" value="WbqC"/>
    <property type="match status" value="1"/>
</dbReference>
<reference evidence="1 2" key="1">
    <citation type="submission" date="2019-06" db="EMBL/GenBank/DDBJ databases">
        <title>Whole genome shotgun sequence of Streptomyces gardneri NBRC 12865.</title>
        <authorList>
            <person name="Hosoyama A."/>
            <person name="Uohara A."/>
            <person name="Ohji S."/>
            <person name="Ichikawa N."/>
        </authorList>
    </citation>
    <scope>NUCLEOTIDE SEQUENCE [LARGE SCALE GENOMIC DNA]</scope>
    <source>
        <strain evidence="1 2">NBRC 12865</strain>
    </source>
</reference>
<dbReference type="EMBL" id="BJMN01000039">
    <property type="protein sequence ID" value="GEB60097.1"/>
    <property type="molecule type" value="Genomic_DNA"/>
</dbReference>
<gene>
    <name evidence="1" type="ORF">SGA01_57020</name>
</gene>
<dbReference type="AlphaFoldDB" id="A0A4Y3RTE9"/>
<keyword evidence="2" id="KW-1185">Reference proteome</keyword>
<sequence>MIRQEYRTSPHWPALQSAVEPVWDAFDIGRIAAVAETSTRILLDLLGWLGRVLTVGGLPARSERSERLADLTAAAGAGTYLCGTGGMTYLDPAPFAARDIAVAPFLPPAAGIWASARRVTSLWALAHLGPAGLAARLRAHTAAPDSLEAAT</sequence>